<dbReference type="EMBL" id="KZ678133">
    <property type="protein sequence ID" value="PSN68616.1"/>
    <property type="molecule type" value="Genomic_DNA"/>
</dbReference>
<feature type="compositionally biased region" description="Polar residues" evidence="1">
    <location>
        <begin position="84"/>
        <end position="93"/>
    </location>
</feature>
<accession>A0A2T2NTL2</accession>
<proteinExistence type="predicted"/>
<dbReference type="InterPro" id="IPR036869">
    <property type="entry name" value="J_dom_sf"/>
</dbReference>
<dbReference type="PRINTS" id="PR00625">
    <property type="entry name" value="JDOMAIN"/>
</dbReference>
<evidence type="ECO:0000313" key="4">
    <source>
        <dbReference type="Proteomes" id="UP000240883"/>
    </source>
</evidence>
<evidence type="ECO:0000256" key="1">
    <source>
        <dbReference type="SAM" id="MobiDB-lite"/>
    </source>
</evidence>
<organism evidence="3 4">
    <name type="scientific">Corynespora cassiicola Philippines</name>
    <dbReference type="NCBI Taxonomy" id="1448308"/>
    <lineage>
        <taxon>Eukaryota</taxon>
        <taxon>Fungi</taxon>
        <taxon>Dikarya</taxon>
        <taxon>Ascomycota</taxon>
        <taxon>Pezizomycotina</taxon>
        <taxon>Dothideomycetes</taxon>
        <taxon>Pleosporomycetidae</taxon>
        <taxon>Pleosporales</taxon>
        <taxon>Corynesporascaceae</taxon>
        <taxon>Corynespora</taxon>
    </lineage>
</organism>
<dbReference type="AlphaFoldDB" id="A0A2T2NTL2"/>
<reference evidence="3 4" key="1">
    <citation type="journal article" date="2018" name="Front. Microbiol.">
        <title>Genome-Wide Analysis of Corynespora cassiicola Leaf Fall Disease Putative Effectors.</title>
        <authorList>
            <person name="Lopez D."/>
            <person name="Ribeiro S."/>
            <person name="Label P."/>
            <person name="Fumanal B."/>
            <person name="Venisse J.S."/>
            <person name="Kohler A."/>
            <person name="de Oliveira R.R."/>
            <person name="Labutti K."/>
            <person name="Lipzen A."/>
            <person name="Lail K."/>
            <person name="Bauer D."/>
            <person name="Ohm R.A."/>
            <person name="Barry K.W."/>
            <person name="Spatafora J."/>
            <person name="Grigoriev I.V."/>
            <person name="Martin F.M."/>
            <person name="Pujade-Renaud V."/>
        </authorList>
    </citation>
    <scope>NUCLEOTIDE SEQUENCE [LARGE SCALE GENOMIC DNA]</scope>
    <source>
        <strain evidence="3 4">Philippines</strain>
    </source>
</reference>
<feature type="region of interest" description="Disordered" evidence="1">
    <location>
        <begin position="214"/>
        <end position="296"/>
    </location>
</feature>
<dbReference type="InterPro" id="IPR052763">
    <property type="entry name" value="DnaJ_C4"/>
</dbReference>
<dbReference type="CDD" id="cd06257">
    <property type="entry name" value="DnaJ"/>
    <property type="match status" value="1"/>
</dbReference>
<dbReference type="STRING" id="1448308.A0A2T2NTL2"/>
<dbReference type="PROSITE" id="PS50076">
    <property type="entry name" value="DNAJ_2"/>
    <property type="match status" value="1"/>
</dbReference>
<evidence type="ECO:0000313" key="3">
    <source>
        <dbReference type="EMBL" id="PSN68616.1"/>
    </source>
</evidence>
<feature type="domain" description="J" evidence="2">
    <location>
        <begin position="4"/>
        <end position="74"/>
    </location>
</feature>
<evidence type="ECO:0000259" key="2">
    <source>
        <dbReference type="PROSITE" id="PS50076"/>
    </source>
</evidence>
<dbReference type="PANTHER" id="PTHR44825">
    <property type="match status" value="1"/>
</dbReference>
<name>A0A2T2NTL2_CORCC</name>
<dbReference type="SUPFAM" id="SSF46565">
    <property type="entry name" value="Chaperone J-domain"/>
    <property type="match status" value="1"/>
</dbReference>
<dbReference type="Proteomes" id="UP000240883">
    <property type="component" value="Unassembled WGS sequence"/>
</dbReference>
<dbReference type="InterPro" id="IPR001623">
    <property type="entry name" value="DnaJ_domain"/>
</dbReference>
<protein>
    <submittedName>
        <fullName evidence="3">DnaJ-domain-containing protein</fullName>
    </submittedName>
</protein>
<dbReference type="PANTHER" id="PTHR44825:SF1">
    <property type="entry name" value="DNAJ HOMOLOG SUBFAMILY C MEMBER 4"/>
    <property type="match status" value="1"/>
</dbReference>
<feature type="compositionally biased region" description="Basic and acidic residues" evidence="1">
    <location>
        <begin position="277"/>
        <end position="296"/>
    </location>
</feature>
<dbReference type="OrthoDB" id="10250354at2759"/>
<feature type="compositionally biased region" description="Basic and acidic residues" evidence="1">
    <location>
        <begin position="215"/>
        <end position="239"/>
    </location>
</feature>
<gene>
    <name evidence="3" type="ORF">BS50DRAFT_663234</name>
</gene>
<feature type="region of interest" description="Disordered" evidence="1">
    <location>
        <begin position="62"/>
        <end position="149"/>
    </location>
</feature>
<sequence>MGDCLYSVLGLSKTATMDQINKAFRAKSRDCHPDNTASTPDSECKKLTEKFKKLKHAHKILSDPISRYKYDSPSSEDDEGPSEVYSSGRSAQRSLSPSSNPPSPTQSRRLDRSSRPRSYSEYLDQSDEERPGHGRQPCKSSGPSEHEGLFDQLKSARAPRGWYGFGFGPPGDMFGSDFGSPGSMPFMGGFDISFDSNNPHLSQGMPDFMCGFQESSRRPRREPPNFIRQFEESRKRGPGERLNFMHGMEDSDRRAGRGSSGLSQFDRGLSPMNMGFREAREGKPLRMRRGNDDLLF</sequence>
<dbReference type="SMART" id="SM00271">
    <property type="entry name" value="DnaJ"/>
    <property type="match status" value="1"/>
</dbReference>
<dbReference type="Pfam" id="PF00226">
    <property type="entry name" value="DnaJ"/>
    <property type="match status" value="1"/>
</dbReference>
<dbReference type="Gene3D" id="1.10.287.110">
    <property type="entry name" value="DnaJ domain"/>
    <property type="match status" value="1"/>
</dbReference>
<keyword evidence="4" id="KW-1185">Reference proteome</keyword>